<dbReference type="SUPFAM" id="SSF69279">
    <property type="entry name" value="Phage tail proteins"/>
    <property type="match status" value="1"/>
</dbReference>
<dbReference type="OrthoDB" id="2566072at2"/>
<feature type="region of interest" description="Disordered" evidence="1">
    <location>
        <begin position="698"/>
        <end position="743"/>
    </location>
</feature>
<dbReference type="STRING" id="1406.LK13_11475"/>
<dbReference type="KEGG" id="ppm:PPSC2_23970"/>
<name>E3EAY5_PAEPS</name>
<dbReference type="Pfam" id="PF05954">
    <property type="entry name" value="Phage_GPD"/>
    <property type="match status" value="1"/>
</dbReference>
<sequence length="961" mass="108971">MGLAGTVLTYGNIRVNAPYEIVRLLDIQLTQKVNEHGKVYITALIPDEDHAKYDGLAHDEDVLEVYEIDEDQGTVSIFKGIVTNISIGFKNGVYHMYIEAASFTYILDRQRKNRSFQNGNLTYYQLFRELIDTYPHGDFIDLTDSDQKLGGFTIQYGESDWEFLKRMASHLHSGLIAEITSVYPRLWLGTSKEQVKGELRSINFSLQKTKSGPRYTYAEVEDTKRFELGDVVLFRRKHWVIDQVHAEMKQGIMTYDYVLVPEEGIPREVIHNQFIKGTSIEGKVIDLNSENESVKLHLSVDSMQPKVEGCWFSYPTMYTGAGIGWHCMPELGDHVHLYFPSNNEKEARVVQSLRKRDYKGDEISQPSRKLFHTKTQKVARFDDKELALSTQKEKILVRLNPASGIHVYSHHDLTFHADTDLVLHGKKVQMNATREISLTCKTSYIRTDGTFHIKASKFMKSQVPDAELKAYKSLVQELKGKGYPQWVQNLLLQYKTDYYKAVAAGDKKGAKEAAAKAKQLRQQVAEIDRMPAWARVQMHEYTSQWWEGHSTNDKAKQKQMHLLANQLRDNVLINELIRGHSAKSYQDANRLEELSGQYADAAHKLTIADQKAIAKEAAGLRSKYGVNSLLARDNLNKLAKKYPDSFSYKLPTTGDWDKELNAALHDFAKKYGLENKGYGRDVLAVYLHQVANGILPWPKVSRPATPTVPTTTTTTKTEPGKKPPTTPEKPAKEEPKPLDPNDYKDGLVAVKKIENYINSKGIKGNQARALFRINDYTNNSIVQKKLSSNRKAPLVFFFEGDGSYSYAQDDHQEGRYGATAIVVVDGEIKYTSNNASTLPDYENEAATVNEGVYEFKSGRHRGTYPALRIRNGGGVPSIMQNKKHTATGINIHKGFNKDSSKPKHESSTGCITIHKYEFTQFLIAVGVVKHSLEDKYINEEIYGLAIIDRKDRTKKSITKKR</sequence>
<dbReference type="Gene3D" id="2.30.110.50">
    <property type="match status" value="1"/>
</dbReference>
<dbReference type="RefSeq" id="WP_013373584.1">
    <property type="nucleotide sequence ID" value="NC_014622.2"/>
</dbReference>
<reference evidence="3 4" key="1">
    <citation type="journal article" date="2011" name="J. Bacteriol.">
        <title>Complete genome sequence of Paenibacillus polymyxa SC2, a strain of plant growth-promoting Rhizobacterium with broad-spectrum antimicrobial activity.</title>
        <authorList>
            <person name="Ma M."/>
            <person name="Wang C."/>
            <person name="Ding Y."/>
            <person name="Li L."/>
            <person name="Shen D."/>
            <person name="Jiang X."/>
            <person name="Guan D."/>
            <person name="Cao F."/>
            <person name="Chen H."/>
            <person name="Feng R."/>
            <person name="Wang X."/>
            <person name="Ge Y."/>
            <person name="Yao L."/>
            <person name="Bing X."/>
            <person name="Yang X."/>
            <person name="Li J."/>
            <person name="Du B."/>
        </authorList>
    </citation>
    <scope>NUCLEOTIDE SEQUENCE [LARGE SCALE GENOMIC DNA]</scope>
    <source>
        <strain evidence="3 4">SC2</strain>
    </source>
</reference>
<dbReference type="AlphaFoldDB" id="E3EAY5"/>
<dbReference type="SUPFAM" id="SSF69255">
    <property type="entry name" value="gp5 N-terminal domain-like"/>
    <property type="match status" value="1"/>
</dbReference>
<dbReference type="InterPro" id="IPR006531">
    <property type="entry name" value="Gp5/Vgr_OB"/>
</dbReference>
<dbReference type="PATRIC" id="fig|886882.15.peg.5072"/>
<evidence type="ECO:0000313" key="4">
    <source>
        <dbReference type="Proteomes" id="UP000006868"/>
    </source>
</evidence>
<feature type="compositionally biased region" description="Basic and acidic residues" evidence="1">
    <location>
        <begin position="729"/>
        <end position="743"/>
    </location>
</feature>
<evidence type="ECO:0000256" key="1">
    <source>
        <dbReference type="SAM" id="MobiDB-lite"/>
    </source>
</evidence>
<organism evidence="3 4">
    <name type="scientific">Paenibacillus polymyxa (strain SC2)</name>
    <name type="common">Bacillus polymyxa</name>
    <dbReference type="NCBI Taxonomy" id="886882"/>
    <lineage>
        <taxon>Bacteria</taxon>
        <taxon>Bacillati</taxon>
        <taxon>Bacillota</taxon>
        <taxon>Bacilli</taxon>
        <taxon>Bacillales</taxon>
        <taxon>Paenibacillaceae</taxon>
        <taxon>Paenibacillus</taxon>
    </lineage>
</organism>
<gene>
    <name evidence="3" type="ORF">PPSC2_23970</name>
</gene>
<evidence type="ECO:0000259" key="2">
    <source>
        <dbReference type="Pfam" id="PF04717"/>
    </source>
</evidence>
<feature type="compositionally biased region" description="Low complexity" evidence="1">
    <location>
        <begin position="703"/>
        <end position="717"/>
    </location>
</feature>
<protein>
    <recommendedName>
        <fullName evidence="2">Gp5/Type VI secretion system Vgr protein OB-fold domain-containing protein</fullName>
    </recommendedName>
</protein>
<proteinExistence type="predicted"/>
<evidence type="ECO:0000313" key="3">
    <source>
        <dbReference type="EMBL" id="ADO59049.1"/>
    </source>
</evidence>
<feature type="domain" description="Gp5/Type VI secretion system Vgr protein OB-fold" evidence="2">
    <location>
        <begin position="281"/>
        <end position="351"/>
    </location>
</feature>
<dbReference type="Pfam" id="PF04717">
    <property type="entry name" value="Phage_base_V"/>
    <property type="match status" value="1"/>
</dbReference>
<dbReference type="eggNOG" id="COG3501">
    <property type="taxonomic scope" value="Bacteria"/>
</dbReference>
<dbReference type="HOGENOM" id="CLU_309689_0_0_9"/>
<dbReference type="Gene3D" id="3.55.50.10">
    <property type="entry name" value="Baseplate protein-like domains"/>
    <property type="match status" value="1"/>
</dbReference>
<dbReference type="EMBL" id="CP002213">
    <property type="protein sequence ID" value="ADO59049.1"/>
    <property type="molecule type" value="Genomic_DNA"/>
</dbReference>
<dbReference type="Proteomes" id="UP000006868">
    <property type="component" value="Chromosome"/>
</dbReference>
<accession>E3EAY5</accession>